<evidence type="ECO:0000256" key="1">
    <source>
        <dbReference type="ARBA" id="ARBA00006479"/>
    </source>
</evidence>
<dbReference type="InterPro" id="IPR000600">
    <property type="entry name" value="ROK"/>
</dbReference>
<dbReference type="SUPFAM" id="SSF53067">
    <property type="entry name" value="Actin-like ATPase domain"/>
    <property type="match status" value="1"/>
</dbReference>
<dbReference type="Proteomes" id="UP000824005">
    <property type="component" value="Unassembled WGS sequence"/>
</dbReference>
<dbReference type="Pfam" id="PF00480">
    <property type="entry name" value="ROK"/>
    <property type="match status" value="1"/>
</dbReference>
<comment type="caution">
    <text evidence="2">The sequence shown here is derived from an EMBL/GenBank/DDBJ whole genome shotgun (WGS) entry which is preliminary data.</text>
</comment>
<sequence>MTAHKAVGVDIGGTGVKAALVDVETGELLSERHKVATPKGGEPEDIVAAVTRLLSAIGEPDAEVGITFPAIVRQGKTMSAANVSDRWIGLDAESLFEKSLGRDITFVNDADAAGVAEQQYGAAKDQQGLVIVTTLGTGIGTAFIYRGVLQPNTELGHLHWKGTDSAETLLSARARERRDLGWREWGGELAEYYRHLELLFSPELFVISGGVSKRPDRFVPFIDIATPIAIAKLKNNAGIIGAAHLAHLANAR</sequence>
<dbReference type="CDD" id="cd24058">
    <property type="entry name" value="ASKHA_NBD_ROK_PPGK"/>
    <property type="match status" value="1"/>
</dbReference>
<comment type="similarity">
    <text evidence="1">Belongs to the ROK (NagC/XylR) family.</text>
</comment>
<evidence type="ECO:0000313" key="2">
    <source>
        <dbReference type="EMBL" id="HIY66969.1"/>
    </source>
</evidence>
<proteinExistence type="inferred from homology"/>
<dbReference type="InterPro" id="IPR043129">
    <property type="entry name" value="ATPase_NBD"/>
</dbReference>
<dbReference type="EMBL" id="DXDC01000359">
    <property type="protein sequence ID" value="HIY66969.1"/>
    <property type="molecule type" value="Genomic_DNA"/>
</dbReference>
<reference evidence="2" key="1">
    <citation type="journal article" date="2021" name="PeerJ">
        <title>Extensive microbial diversity within the chicken gut microbiome revealed by metagenomics and culture.</title>
        <authorList>
            <person name="Gilroy R."/>
            <person name="Ravi A."/>
            <person name="Getino M."/>
            <person name="Pursley I."/>
            <person name="Horton D.L."/>
            <person name="Alikhan N.F."/>
            <person name="Baker D."/>
            <person name="Gharbi K."/>
            <person name="Hall N."/>
            <person name="Watson M."/>
            <person name="Adriaenssens E.M."/>
            <person name="Foster-Nyarko E."/>
            <person name="Jarju S."/>
            <person name="Secka A."/>
            <person name="Antonio M."/>
            <person name="Oren A."/>
            <person name="Chaudhuri R.R."/>
            <person name="La Ragione R."/>
            <person name="Hildebrand F."/>
            <person name="Pallen M.J."/>
        </authorList>
    </citation>
    <scope>NUCLEOTIDE SEQUENCE</scope>
    <source>
        <strain evidence="2">ChiGjej1B1-98</strain>
    </source>
</reference>
<organism evidence="2 3">
    <name type="scientific">Candidatus Agrococcus pullicola</name>
    <dbReference type="NCBI Taxonomy" id="2838429"/>
    <lineage>
        <taxon>Bacteria</taxon>
        <taxon>Bacillati</taxon>
        <taxon>Actinomycetota</taxon>
        <taxon>Actinomycetes</taxon>
        <taxon>Micrococcales</taxon>
        <taxon>Microbacteriaceae</taxon>
        <taxon>Agrococcus</taxon>
    </lineage>
</organism>
<evidence type="ECO:0000313" key="3">
    <source>
        <dbReference type="Proteomes" id="UP000824005"/>
    </source>
</evidence>
<reference evidence="2" key="2">
    <citation type="submission" date="2021-04" db="EMBL/GenBank/DDBJ databases">
        <authorList>
            <person name="Gilroy R."/>
        </authorList>
    </citation>
    <scope>NUCLEOTIDE SEQUENCE</scope>
    <source>
        <strain evidence="2">ChiGjej1B1-98</strain>
    </source>
</reference>
<gene>
    <name evidence="2" type="ORF">H9830_11915</name>
</gene>
<dbReference type="Gene3D" id="3.30.420.40">
    <property type="match status" value="2"/>
</dbReference>
<protein>
    <submittedName>
        <fullName evidence="2">ROK family protein</fullName>
    </submittedName>
</protein>
<dbReference type="PANTHER" id="PTHR18964:SF146">
    <property type="entry name" value="POLYPHOSPHATE GLUCOKINASE"/>
    <property type="match status" value="1"/>
</dbReference>
<dbReference type="NCBIfam" id="NF045942">
    <property type="entry name" value="PolPhglucPhase"/>
    <property type="match status" value="1"/>
</dbReference>
<accession>A0A9D1YW99</accession>
<dbReference type="AlphaFoldDB" id="A0A9D1YW99"/>
<dbReference type="PANTHER" id="PTHR18964">
    <property type="entry name" value="ROK (REPRESSOR, ORF, KINASE) FAMILY"/>
    <property type="match status" value="1"/>
</dbReference>
<name>A0A9D1YW99_9MICO</name>